<dbReference type="GO" id="GO:0042981">
    <property type="term" value="P:regulation of apoptotic process"/>
    <property type="evidence" value="ECO:0007669"/>
    <property type="project" value="InterPro"/>
</dbReference>
<dbReference type="Gene3D" id="1.10.533.10">
    <property type="entry name" value="Death Domain, Fas"/>
    <property type="match status" value="1"/>
</dbReference>
<feature type="domain" description="DED" evidence="1">
    <location>
        <begin position="9"/>
        <end position="92"/>
    </location>
</feature>
<dbReference type="PANTHER" id="PTHR47691:SF3">
    <property type="entry name" value="HTH-TYPE TRANSCRIPTIONAL REGULATOR RV0890C-RELATED"/>
    <property type="match status" value="1"/>
</dbReference>
<dbReference type="Pfam" id="PF13424">
    <property type="entry name" value="TPR_12"/>
    <property type="match status" value="1"/>
</dbReference>
<dbReference type="PROSITE" id="PS50168">
    <property type="entry name" value="DED"/>
    <property type="match status" value="1"/>
</dbReference>
<dbReference type="InterPro" id="IPR027417">
    <property type="entry name" value="P-loop_NTPase"/>
</dbReference>
<dbReference type="InterPro" id="IPR011029">
    <property type="entry name" value="DEATH-like_dom_sf"/>
</dbReference>
<dbReference type="Pfam" id="PF01335">
    <property type="entry name" value="DED"/>
    <property type="match status" value="1"/>
</dbReference>
<evidence type="ECO:0000259" key="1">
    <source>
        <dbReference type="PROSITE" id="PS50168"/>
    </source>
</evidence>
<dbReference type="SUPFAM" id="SSF47986">
    <property type="entry name" value="DEATH domain"/>
    <property type="match status" value="1"/>
</dbReference>
<protein>
    <recommendedName>
        <fullName evidence="1">DED domain-containing protein</fullName>
    </recommendedName>
</protein>
<feature type="non-terminal residue" evidence="2">
    <location>
        <position position="1"/>
    </location>
</feature>
<dbReference type="InterPro" id="IPR001875">
    <property type="entry name" value="DED_dom"/>
</dbReference>
<dbReference type="PANTHER" id="PTHR47691">
    <property type="entry name" value="REGULATOR-RELATED"/>
    <property type="match status" value="1"/>
</dbReference>
<dbReference type="EMBL" id="CALNXJ010000004">
    <property type="protein sequence ID" value="CAH3038717.1"/>
    <property type="molecule type" value="Genomic_DNA"/>
</dbReference>
<evidence type="ECO:0000313" key="2">
    <source>
        <dbReference type="EMBL" id="CAH3038717.1"/>
    </source>
</evidence>
<dbReference type="GO" id="GO:0016887">
    <property type="term" value="F:ATP hydrolysis activity"/>
    <property type="evidence" value="ECO:0007669"/>
    <property type="project" value="InterPro"/>
</dbReference>
<sequence>SLTARNTVEFNDFLAQIADKITEEELKKMKFLCDEQKNNNCLPRGKLDAIKTQREFLSFLRHHDKISLEDVSYLVWLLRNVGCSKLASSIEEQGIPSSQGGLPRNLPYLTAHFVGRDADVDKIVKKLQTFRMVVLLSMPGMGKTEVGIRVSHLLKQRGDQFVTHIRVESHQKLINICSEILDRLSSRTYSETANFMSLAKRKLSERNIPTVIVLDNTENIQGEEFDEFAHWLVKSAPNVKLIITTRRHVGFVSPDVCKLPLKPLNLDSSAKLLRSLVDDCSEEHSKELAKLCGGIPLLLVTCSDVLNNGFSPEVLIQQLVKNPIQLFRISAEDVYNTLEVFFNTFSNEVKENLVLFSVFPSEFIPQDVQFLFEDLLHCETAKTMMVKYALLQKDADGKMRMHPLIQAYFRTENESLGMGVLWRTTQRKFNHHYLDQLRVLSEEFISKDSALDAIRKFRQQKANIMEALKNCLEDSSDLDDKYFVVDVVNGTEVLDFVVKVLTPPKECTMLYQKCCDIAKASGDKKRHAESLNSLGFRRLCDVAHSRDSPEENQVTLAMFQEAYDMRRTLPEEEQKSQTHAHTASKLGVCFVLQGEEKKGRKLILEGISIRNSLRGCLYVAAGYCDLGNSYRLCGDHQEAIDIWKKNTLPVYQEQLGDHPWTASILSFIADSTYKALATGSPERGDINQAEMYFREAQGLRKRLLGHHQDTARSCVQLSDVLFLQGQFDEALEELNEAFVIQKDILGPEHKITKNTVSKKSVVMDKRGSIPR</sequence>
<dbReference type="SUPFAM" id="SSF52540">
    <property type="entry name" value="P-loop containing nucleoside triphosphate hydrolases"/>
    <property type="match status" value="1"/>
</dbReference>
<dbReference type="SUPFAM" id="SSF48452">
    <property type="entry name" value="TPR-like"/>
    <property type="match status" value="1"/>
</dbReference>
<keyword evidence="3" id="KW-1185">Reference proteome</keyword>
<reference evidence="2 3" key="1">
    <citation type="submission" date="2022-05" db="EMBL/GenBank/DDBJ databases">
        <authorList>
            <consortium name="Genoscope - CEA"/>
            <person name="William W."/>
        </authorList>
    </citation>
    <scope>NUCLEOTIDE SEQUENCE [LARGE SCALE GENOMIC DNA]</scope>
</reference>
<dbReference type="AlphaFoldDB" id="A0AAU9VTD6"/>
<dbReference type="InterPro" id="IPR049945">
    <property type="entry name" value="AAA_22"/>
</dbReference>
<dbReference type="Gene3D" id="1.25.40.10">
    <property type="entry name" value="Tetratricopeptide repeat domain"/>
    <property type="match status" value="1"/>
</dbReference>
<proteinExistence type="predicted"/>
<accession>A0AAU9VTD6</accession>
<dbReference type="Gene3D" id="3.40.50.300">
    <property type="entry name" value="P-loop containing nucleotide triphosphate hydrolases"/>
    <property type="match status" value="1"/>
</dbReference>
<evidence type="ECO:0000313" key="3">
    <source>
        <dbReference type="Proteomes" id="UP001159428"/>
    </source>
</evidence>
<dbReference type="Proteomes" id="UP001159428">
    <property type="component" value="Unassembled WGS sequence"/>
</dbReference>
<comment type="caution">
    <text evidence="2">The sequence shown here is derived from an EMBL/GenBank/DDBJ whole genome shotgun (WGS) entry which is preliminary data.</text>
</comment>
<organism evidence="2 3">
    <name type="scientific">Pocillopora meandrina</name>
    <dbReference type="NCBI Taxonomy" id="46732"/>
    <lineage>
        <taxon>Eukaryota</taxon>
        <taxon>Metazoa</taxon>
        <taxon>Cnidaria</taxon>
        <taxon>Anthozoa</taxon>
        <taxon>Hexacorallia</taxon>
        <taxon>Scleractinia</taxon>
        <taxon>Astrocoeniina</taxon>
        <taxon>Pocilloporidae</taxon>
        <taxon>Pocillopora</taxon>
    </lineage>
</organism>
<gene>
    <name evidence="2" type="ORF">PMEA_00021865</name>
</gene>
<dbReference type="SMART" id="SM00031">
    <property type="entry name" value="DED"/>
    <property type="match status" value="1"/>
</dbReference>
<dbReference type="Pfam" id="PF13401">
    <property type="entry name" value="AAA_22"/>
    <property type="match status" value="1"/>
</dbReference>
<name>A0AAU9VTD6_9CNID</name>
<dbReference type="CDD" id="cd00045">
    <property type="entry name" value="DED"/>
    <property type="match status" value="1"/>
</dbReference>
<dbReference type="InterPro" id="IPR011990">
    <property type="entry name" value="TPR-like_helical_dom_sf"/>
</dbReference>